<keyword evidence="2" id="KW-1185">Reference proteome</keyword>
<gene>
    <name evidence="1" type="ORF">dnl_16250</name>
</gene>
<dbReference type="GO" id="GO:0004180">
    <property type="term" value="F:carboxypeptidase activity"/>
    <property type="evidence" value="ECO:0007669"/>
    <property type="project" value="UniProtKB-KW"/>
</dbReference>
<dbReference type="InterPro" id="IPR008969">
    <property type="entry name" value="CarboxyPept-like_regulatory"/>
</dbReference>
<keyword evidence="1" id="KW-0121">Carboxypeptidase</keyword>
<sequence length="562" mass="63366">MKKILLPYFSMLVLFLISQNYTFAESYKNYIIPSANITIDGNKLDWNGIQPAFRDKVNDQSYDADFDGTDLENFYVAKDNTFFYFLMELYDGNPKSDIGTQYLFRANTIYNNSGTIGDRFLSAYTNPPNSWVGIAENVTDGIKSIVSYPASYLGIGDKFIEWQVLQSDFGSVNQKFIQTWIHSDGNNVSDYDITNIRLIYEGGTISGQLTNSDSQPIQNAIVKASGKCGEIFYESLPTDINGNFTINLDTGNYFISYEVPESGVRYWYSNGNITPVCNNASSVNVTLNNNTPNINLSLPEMQIEFWYVQHRKYEDGREFSKAAFAMKNVINNNYILDNILVSMELYDPEGNKIQPSFSGFGGSYKTASGRYDSNNGRWYFDNSHSDTSYYSINFDTSMKTGNYRLVVTDSSGNQYEAYYYFNSVQNIPVLSSKTVCAFKDGDGNLVWKWEIPSEKFSDVNTTVRTWVSAYANESFIGDIFITVPTHLGWAFAPANLLQALEQFGGETLKIGIHVRSNDNNNRNYTTEINWENANACACDVNGDQKTGLVEAIYSLQVVAGTR</sequence>
<evidence type="ECO:0000313" key="2">
    <source>
        <dbReference type="Proteomes" id="UP000663720"/>
    </source>
</evidence>
<dbReference type="Gene3D" id="2.60.40.1120">
    <property type="entry name" value="Carboxypeptidase-like, regulatory domain"/>
    <property type="match status" value="1"/>
</dbReference>
<keyword evidence="1" id="KW-0378">Hydrolase</keyword>
<dbReference type="EMBL" id="CP061799">
    <property type="protein sequence ID" value="QTA79359.1"/>
    <property type="molecule type" value="Genomic_DNA"/>
</dbReference>
<dbReference type="Proteomes" id="UP000663720">
    <property type="component" value="Chromosome"/>
</dbReference>
<protein>
    <submittedName>
        <fullName evidence="1">Carboxypeptidase-like domain-containing protein</fullName>
    </submittedName>
</protein>
<dbReference type="RefSeq" id="WP_207691122.1">
    <property type="nucleotide sequence ID" value="NZ_CP061799.1"/>
</dbReference>
<dbReference type="AlphaFoldDB" id="A0A975B5X9"/>
<organism evidence="1 2">
    <name type="scientific">Desulfonema limicola</name>
    <dbReference type="NCBI Taxonomy" id="45656"/>
    <lineage>
        <taxon>Bacteria</taxon>
        <taxon>Pseudomonadati</taxon>
        <taxon>Thermodesulfobacteriota</taxon>
        <taxon>Desulfobacteria</taxon>
        <taxon>Desulfobacterales</taxon>
        <taxon>Desulfococcaceae</taxon>
        <taxon>Desulfonema</taxon>
    </lineage>
</organism>
<accession>A0A975B5X9</accession>
<evidence type="ECO:0000313" key="1">
    <source>
        <dbReference type="EMBL" id="QTA79359.1"/>
    </source>
</evidence>
<keyword evidence="1" id="KW-0645">Protease</keyword>
<proteinExistence type="predicted"/>
<name>A0A975B5X9_9BACT</name>
<reference evidence="1" key="1">
    <citation type="journal article" date="2021" name="Microb. Physiol.">
        <title>Proteogenomic Insights into the Physiology of Marine, Sulfate-Reducing, Filamentous Desulfonema limicola and Desulfonema magnum.</title>
        <authorList>
            <person name="Schnaars V."/>
            <person name="Wohlbrand L."/>
            <person name="Scheve S."/>
            <person name="Hinrichs C."/>
            <person name="Reinhardt R."/>
            <person name="Rabus R."/>
        </authorList>
    </citation>
    <scope>NUCLEOTIDE SEQUENCE</scope>
    <source>
        <strain evidence="1">5ac10</strain>
    </source>
</reference>
<dbReference type="KEGG" id="dli:dnl_16250"/>
<dbReference type="SUPFAM" id="SSF49464">
    <property type="entry name" value="Carboxypeptidase regulatory domain-like"/>
    <property type="match status" value="1"/>
</dbReference>